<dbReference type="AlphaFoldDB" id="A0A6B3NEY2"/>
<feature type="non-terminal residue" evidence="1">
    <location>
        <position position="99"/>
    </location>
</feature>
<organism evidence="1">
    <name type="scientific">Symploca sp. SIO1C4</name>
    <dbReference type="NCBI Taxonomy" id="2607765"/>
    <lineage>
        <taxon>Bacteria</taxon>
        <taxon>Bacillati</taxon>
        <taxon>Cyanobacteriota</taxon>
        <taxon>Cyanophyceae</taxon>
        <taxon>Coleofasciculales</taxon>
        <taxon>Coleofasciculaceae</taxon>
        <taxon>Symploca</taxon>
    </lineage>
</organism>
<accession>A0A6B3NEY2</accession>
<dbReference type="EMBL" id="JAAHFQ010000502">
    <property type="protein sequence ID" value="NER30193.1"/>
    <property type="molecule type" value="Genomic_DNA"/>
</dbReference>
<gene>
    <name evidence="1" type="ORF">F6J89_21865</name>
</gene>
<protein>
    <submittedName>
        <fullName evidence="1">Sporulation protein</fullName>
    </submittedName>
</protein>
<reference evidence="1" key="1">
    <citation type="submission" date="2019-11" db="EMBL/GenBank/DDBJ databases">
        <title>Genomic insights into an expanded diversity of filamentous marine cyanobacteria reveals the extraordinary biosynthetic potential of Moorea and Okeania.</title>
        <authorList>
            <person name="Ferreira Leao T."/>
            <person name="Wang M."/>
            <person name="Moss N."/>
            <person name="Da Silva R."/>
            <person name="Sanders J."/>
            <person name="Nurk S."/>
            <person name="Gurevich A."/>
            <person name="Humphrey G."/>
            <person name="Reher R."/>
            <person name="Zhu Q."/>
            <person name="Belda-Ferre P."/>
            <person name="Glukhov E."/>
            <person name="Rex R."/>
            <person name="Dorrestein P.C."/>
            <person name="Knight R."/>
            <person name="Pevzner P."/>
            <person name="Gerwick W.H."/>
            <person name="Gerwick L."/>
        </authorList>
    </citation>
    <scope>NUCLEOTIDE SEQUENCE</scope>
    <source>
        <strain evidence="1">SIO1C4</strain>
    </source>
</reference>
<comment type="caution">
    <text evidence="1">The sequence shown here is derived from an EMBL/GenBank/DDBJ whole genome shotgun (WGS) entry which is preliminary data.</text>
</comment>
<proteinExistence type="predicted"/>
<sequence>MSSRDLSVAWLISRLKPRTLMRGYSWWLCCLLWLLLIAPAQAVVELRVAIEENVSRLQVGSSTKALIRNGAGQKVGELEAMEGLYANGNGTGVALAQWS</sequence>
<evidence type="ECO:0000313" key="1">
    <source>
        <dbReference type="EMBL" id="NER30193.1"/>
    </source>
</evidence>
<name>A0A6B3NEY2_9CYAN</name>